<feature type="region of interest" description="Disordered" evidence="1">
    <location>
        <begin position="59"/>
        <end position="93"/>
    </location>
</feature>
<evidence type="ECO:0000313" key="2">
    <source>
        <dbReference type="EMBL" id="AFA49492.1"/>
    </source>
</evidence>
<reference evidence="2 3" key="2">
    <citation type="journal article" date="2012" name="PLoS ONE">
        <title>An ancient pathway combining carbon dioxide fixation with the generation and utilization of a sodium ion gradient for ATP synthesis.</title>
        <authorList>
            <person name="Poehlein A."/>
            <person name="Schmidt S."/>
            <person name="Kaster A.K."/>
            <person name="Goenrich M."/>
            <person name="Vollmers J."/>
            <person name="Thurmer A."/>
            <person name="Bertsch J."/>
            <person name="Schuchmann K."/>
            <person name="Voigt B."/>
            <person name="Hecker M."/>
            <person name="Daniel R."/>
            <person name="Thauer R.K."/>
            <person name="Gottschalk G."/>
            <person name="Muller V."/>
        </authorList>
    </citation>
    <scope>NUCLEOTIDE SEQUENCE [LARGE SCALE GENOMIC DNA]</scope>
    <source>
        <strain evidence="3">ATCC 29683 / DSM 1030 / JCM 2381 / KCTC 1655 / WB1</strain>
    </source>
</reference>
<proteinExistence type="predicted"/>
<name>H6LG16_ACEWD</name>
<dbReference type="KEGG" id="awo:Awo_c27410"/>
<accession>H6LG16</accession>
<evidence type="ECO:0000313" key="3">
    <source>
        <dbReference type="Proteomes" id="UP000007177"/>
    </source>
</evidence>
<dbReference type="EMBL" id="CP002987">
    <property type="protein sequence ID" value="AFA49492.1"/>
    <property type="molecule type" value="Genomic_DNA"/>
</dbReference>
<dbReference type="HOGENOM" id="CLU_2393086_0_0_9"/>
<organism evidence="2 3">
    <name type="scientific">Acetobacterium woodii (strain ATCC 29683 / DSM 1030 / JCM 2381 / KCTC 1655 / WB1)</name>
    <dbReference type="NCBI Taxonomy" id="931626"/>
    <lineage>
        <taxon>Bacteria</taxon>
        <taxon>Bacillati</taxon>
        <taxon>Bacillota</taxon>
        <taxon>Clostridia</taxon>
        <taxon>Eubacteriales</taxon>
        <taxon>Eubacteriaceae</taxon>
        <taxon>Acetobacterium</taxon>
    </lineage>
</organism>
<evidence type="ECO:0000256" key="1">
    <source>
        <dbReference type="SAM" id="MobiDB-lite"/>
    </source>
</evidence>
<reference evidence="3" key="1">
    <citation type="submission" date="2011-07" db="EMBL/GenBank/DDBJ databases">
        <title>Complete genome sequence of Acetobacterium woodii.</title>
        <authorList>
            <person name="Poehlein A."/>
            <person name="Schmidt S."/>
            <person name="Kaster A.-K."/>
            <person name="Goenrich M."/>
            <person name="Vollmers J."/>
            <person name="Thuermer A."/>
            <person name="Gottschalk G."/>
            <person name="Thauer R.K."/>
            <person name="Daniel R."/>
            <person name="Mueller V."/>
        </authorList>
    </citation>
    <scope>NUCLEOTIDE SEQUENCE [LARGE SCALE GENOMIC DNA]</scope>
    <source>
        <strain evidence="3">ATCC 29683 / DSM 1030 / JCM 2381 / KCTC 1655 / WB1</strain>
    </source>
</reference>
<protein>
    <submittedName>
        <fullName evidence="2">Uncharacterized protein</fullName>
    </submittedName>
</protein>
<dbReference type="AlphaFoldDB" id="H6LG16"/>
<sequence>MQSQFARKSDKIKKDCLIMKKTYSTEEQLEELKLITEVKARAASDQLGIKLDTLSTLISKSQKDKPGSTKEPTNILHLKQPESLARDPPLLHT</sequence>
<dbReference type="Proteomes" id="UP000007177">
    <property type="component" value="Chromosome"/>
</dbReference>
<gene>
    <name evidence="2" type="ordered locus">Awo_c27410</name>
</gene>
<keyword evidence="3" id="KW-1185">Reference proteome</keyword>